<organism evidence="6 7">
    <name type="scientific">Molorchus minor</name>
    <dbReference type="NCBI Taxonomy" id="1323400"/>
    <lineage>
        <taxon>Eukaryota</taxon>
        <taxon>Metazoa</taxon>
        <taxon>Ecdysozoa</taxon>
        <taxon>Arthropoda</taxon>
        <taxon>Hexapoda</taxon>
        <taxon>Insecta</taxon>
        <taxon>Pterygota</taxon>
        <taxon>Neoptera</taxon>
        <taxon>Endopterygota</taxon>
        <taxon>Coleoptera</taxon>
        <taxon>Polyphaga</taxon>
        <taxon>Cucujiformia</taxon>
        <taxon>Chrysomeloidea</taxon>
        <taxon>Cerambycidae</taxon>
        <taxon>Lamiinae</taxon>
        <taxon>Monochamini</taxon>
        <taxon>Molorchus</taxon>
    </lineage>
</organism>
<dbReference type="PANTHER" id="PTHR23166">
    <property type="entry name" value="FILAMIN/GPBP-INTERACTING PROTEIN"/>
    <property type="match status" value="1"/>
</dbReference>
<dbReference type="InterPro" id="IPR019131">
    <property type="entry name" value="Cortactin-binding_p2_N"/>
</dbReference>
<keyword evidence="4" id="KW-0812">Transmembrane</keyword>
<feature type="compositionally biased region" description="Basic and acidic residues" evidence="3">
    <location>
        <begin position="635"/>
        <end position="644"/>
    </location>
</feature>
<dbReference type="InterPro" id="IPR050719">
    <property type="entry name" value="Cortactin-Actin_Reg"/>
</dbReference>
<dbReference type="Gene3D" id="1.20.1170.10">
    <property type="match status" value="1"/>
</dbReference>
<feature type="compositionally biased region" description="Pro residues" evidence="3">
    <location>
        <begin position="616"/>
        <end position="625"/>
    </location>
</feature>
<sequence>MAQKITQIKQQIEKSLRDPSKPWTVLLNQAEQKTGVDRVYIFLGSAAVIGLWLVFGYAAQLVCNSVGFLYPAYISIHAIESPHKDDDTKWLTHWVVFAIFSIVEYFADFIVGWFPLYWLIKCLFFVWLMIPTEFNGSLIIYNRILRPCFLKHHQTIDNTLQNVKEKGIDWMGSLGVGVVDFETSLSTVPEQHQGTSSGMNQYEQMDRANTSATLKRNPKMELSKNDLLKLVTYFEGEIQARDIVIAALKSEKLKQVVNVGRYRPAVMSDPYMALLRDSIADGPTAKPPVSEKEMAQAAEQQLQALEQLVLQQRWAHQHMINILKEAEAKHKKVIQELEEEKCKHEHDTAQGDDITYGLEMERTRLRQELELERNARKKLEKEVKRQIEIADEERARQKQIVLLLLSERKKIIVKYIEERKRSEDLAQILSEEKSRIDTMAEGLEEESKKSLQMEAELEKQVHVYENDKKTLKAQLTSKEHRCQELEAELQKVKAECDALRSQVQIPTDGAAPMISSVAKVVQPTATVSSVPVSGPTTGIAQSVTPGQALRQTAVGPSTTLVASKANPAGIGSSSQTSNQTSTVRTPPRVAGFHSQFQTATAPQTPPKKSSAAARGVPPPIPPNKPIIPTKTVTARRPDSGDPEKKNKRTP</sequence>
<keyword evidence="4" id="KW-0472">Membrane</keyword>
<dbReference type="Pfam" id="PF09727">
    <property type="entry name" value="CortBP2"/>
    <property type="match status" value="1"/>
</dbReference>
<dbReference type="Proteomes" id="UP001162164">
    <property type="component" value="Unassembled WGS sequence"/>
</dbReference>
<feature type="coiled-coil region" evidence="2">
    <location>
        <begin position="295"/>
        <end position="502"/>
    </location>
</feature>
<evidence type="ECO:0000313" key="7">
    <source>
        <dbReference type="Proteomes" id="UP001162164"/>
    </source>
</evidence>
<evidence type="ECO:0000256" key="3">
    <source>
        <dbReference type="SAM" id="MobiDB-lite"/>
    </source>
</evidence>
<keyword evidence="7" id="KW-1185">Reference proteome</keyword>
<keyword evidence="4" id="KW-1133">Transmembrane helix</keyword>
<keyword evidence="1 2" id="KW-0175">Coiled coil</keyword>
<feature type="region of interest" description="Disordered" evidence="3">
    <location>
        <begin position="564"/>
        <end position="650"/>
    </location>
</feature>
<accession>A0ABQ9K791</accession>
<dbReference type="PANTHER" id="PTHR23166:SF5">
    <property type="entry name" value="CTTNBP2 N-TERMINAL-LIKE PROTEIN"/>
    <property type="match status" value="1"/>
</dbReference>
<feature type="compositionally biased region" description="Low complexity" evidence="3">
    <location>
        <begin position="572"/>
        <end position="582"/>
    </location>
</feature>
<evidence type="ECO:0000256" key="4">
    <source>
        <dbReference type="SAM" id="Phobius"/>
    </source>
</evidence>
<protein>
    <recommendedName>
        <fullName evidence="5">Cortactin-binding protein-2 N-terminal domain-containing protein</fullName>
    </recommendedName>
</protein>
<dbReference type="InterPro" id="IPR004345">
    <property type="entry name" value="TB2_DP1_HVA22"/>
</dbReference>
<evidence type="ECO:0000259" key="5">
    <source>
        <dbReference type="Pfam" id="PF09727"/>
    </source>
</evidence>
<dbReference type="EMBL" id="JAPWTJ010000006">
    <property type="protein sequence ID" value="KAJ8985886.1"/>
    <property type="molecule type" value="Genomic_DNA"/>
</dbReference>
<comment type="caution">
    <text evidence="6">The sequence shown here is derived from an EMBL/GenBank/DDBJ whole genome shotgun (WGS) entry which is preliminary data.</text>
</comment>
<feature type="domain" description="Cortactin-binding protein-2 N-terminal" evidence="5">
    <location>
        <begin position="221"/>
        <end position="410"/>
    </location>
</feature>
<proteinExistence type="predicted"/>
<feature type="transmembrane region" description="Helical" evidence="4">
    <location>
        <begin position="118"/>
        <end position="141"/>
    </location>
</feature>
<gene>
    <name evidence="6" type="ORF">NQ317_006260</name>
</gene>
<evidence type="ECO:0000256" key="1">
    <source>
        <dbReference type="ARBA" id="ARBA00023054"/>
    </source>
</evidence>
<dbReference type="Pfam" id="PF03134">
    <property type="entry name" value="TB2_DP1_HVA22"/>
    <property type="match status" value="1"/>
</dbReference>
<evidence type="ECO:0000313" key="6">
    <source>
        <dbReference type="EMBL" id="KAJ8985886.1"/>
    </source>
</evidence>
<evidence type="ECO:0000256" key="2">
    <source>
        <dbReference type="SAM" id="Coils"/>
    </source>
</evidence>
<feature type="transmembrane region" description="Helical" evidence="4">
    <location>
        <begin position="91"/>
        <end position="111"/>
    </location>
</feature>
<name>A0ABQ9K791_9CUCU</name>
<feature type="transmembrane region" description="Helical" evidence="4">
    <location>
        <begin position="39"/>
        <end position="59"/>
    </location>
</feature>
<reference evidence="6" key="1">
    <citation type="journal article" date="2023" name="Insect Mol. Biol.">
        <title>Genome sequencing provides insights into the evolution of gene families encoding plant cell wall-degrading enzymes in longhorned beetles.</title>
        <authorList>
            <person name="Shin N.R."/>
            <person name="Okamura Y."/>
            <person name="Kirsch R."/>
            <person name="Pauchet Y."/>
        </authorList>
    </citation>
    <scope>NUCLEOTIDE SEQUENCE</scope>
    <source>
        <strain evidence="6">MMC_N1</strain>
    </source>
</reference>